<dbReference type="InterPro" id="IPR041705">
    <property type="entry name" value="PIN_Sll0205"/>
</dbReference>
<dbReference type="RefSeq" id="WP_065255623.1">
    <property type="nucleotide sequence ID" value="NZ_JARDJM010000003.1"/>
</dbReference>
<proteinExistence type="predicted"/>
<dbReference type="Pfam" id="PF01850">
    <property type="entry name" value="PIN"/>
    <property type="match status" value="1"/>
</dbReference>
<dbReference type="AlphaFoldDB" id="A0A1B8PWB5"/>
<dbReference type="Proteomes" id="UP000092607">
    <property type="component" value="Unassembled WGS sequence"/>
</dbReference>
<dbReference type="SUPFAM" id="SSF88723">
    <property type="entry name" value="PIN domain-like"/>
    <property type="match status" value="1"/>
</dbReference>
<evidence type="ECO:0000313" key="3">
    <source>
        <dbReference type="Proteomes" id="UP000092607"/>
    </source>
</evidence>
<name>A0A1B8PWB5_MORLA</name>
<comment type="caution">
    <text evidence="2">The sequence shown here is derived from an EMBL/GenBank/DDBJ whole genome shotgun (WGS) entry which is preliminary data.</text>
</comment>
<feature type="domain" description="PIN" evidence="1">
    <location>
        <begin position="3"/>
        <end position="123"/>
    </location>
</feature>
<evidence type="ECO:0000313" key="2">
    <source>
        <dbReference type="EMBL" id="OBX60244.1"/>
    </source>
</evidence>
<dbReference type="InterPro" id="IPR029060">
    <property type="entry name" value="PIN-like_dom_sf"/>
</dbReference>
<evidence type="ECO:0000259" key="1">
    <source>
        <dbReference type="Pfam" id="PF01850"/>
    </source>
</evidence>
<organism evidence="2 3">
    <name type="scientific">Moraxella lacunata</name>
    <dbReference type="NCBI Taxonomy" id="477"/>
    <lineage>
        <taxon>Bacteria</taxon>
        <taxon>Pseudomonadati</taxon>
        <taxon>Pseudomonadota</taxon>
        <taxon>Gammaproteobacteria</taxon>
        <taxon>Moraxellales</taxon>
        <taxon>Moraxellaceae</taxon>
        <taxon>Moraxella</taxon>
    </lineage>
</organism>
<dbReference type="CDD" id="cd09872">
    <property type="entry name" value="PIN_Sll0205-like"/>
    <property type="match status" value="1"/>
</dbReference>
<dbReference type="PANTHER" id="PTHR36173:SF2">
    <property type="entry name" value="RIBONUCLEASE VAPC16"/>
    <property type="match status" value="1"/>
</dbReference>
<dbReference type="PANTHER" id="PTHR36173">
    <property type="entry name" value="RIBONUCLEASE VAPC16-RELATED"/>
    <property type="match status" value="1"/>
</dbReference>
<dbReference type="InterPro" id="IPR052919">
    <property type="entry name" value="TA_system_RNase"/>
</dbReference>
<protein>
    <recommendedName>
        <fullName evidence="1">PIN domain-containing protein</fullName>
    </recommendedName>
</protein>
<dbReference type="InterPro" id="IPR002716">
    <property type="entry name" value="PIN_dom"/>
</dbReference>
<sequence length="133" mass="15617">MSYLLDTHVLLWFLTANCEKMSDNCQRILLDENNRLYFSKASIWEISIKYSLGKPDFDYNPKQITQELLRLGFDCLEIEFSHLFEIGNLPKIHKDPFDRLLIVQAELENLKLLTADNAILQYDKSFILNTQSL</sequence>
<dbReference type="EMBL" id="LZMS01000088">
    <property type="protein sequence ID" value="OBX60244.1"/>
    <property type="molecule type" value="Genomic_DNA"/>
</dbReference>
<accession>A0A1B8PWB5</accession>
<dbReference type="Gene3D" id="3.40.50.1010">
    <property type="entry name" value="5'-nuclease"/>
    <property type="match status" value="1"/>
</dbReference>
<reference evidence="2 3" key="1">
    <citation type="submission" date="2016-06" db="EMBL/GenBank/DDBJ databases">
        <title>Draft genome of Moraxella lacunata CCUG 57757A.</title>
        <authorList>
            <person name="Salva-Serra F."/>
            <person name="Engstrom-Jakobsson H."/>
            <person name="Thorell K."/>
            <person name="Gonzales-Siles L."/>
            <person name="Karlsson R."/>
            <person name="Boulund F."/>
            <person name="Engstrand L."/>
            <person name="Kristiansson E."/>
            <person name="Moore E."/>
        </authorList>
    </citation>
    <scope>NUCLEOTIDE SEQUENCE [LARGE SCALE GENOMIC DNA]</scope>
    <source>
        <strain evidence="2 3">CCUG 57757A</strain>
    </source>
</reference>
<gene>
    <name evidence="2" type="ORF">A9309_09650</name>
</gene>